<comment type="caution">
    <text evidence="2">The sequence shown here is derived from an EMBL/GenBank/DDBJ whole genome shotgun (WGS) entry which is preliminary data.</text>
</comment>
<name>A0ABT7AH14_9HYPH</name>
<organism evidence="2 3">
    <name type="scientific">Chelatococcus albus</name>
    <dbReference type="NCBI Taxonomy" id="3047466"/>
    <lineage>
        <taxon>Bacteria</taxon>
        <taxon>Pseudomonadati</taxon>
        <taxon>Pseudomonadota</taxon>
        <taxon>Alphaproteobacteria</taxon>
        <taxon>Hyphomicrobiales</taxon>
        <taxon>Chelatococcaceae</taxon>
        <taxon>Chelatococcus</taxon>
    </lineage>
</organism>
<keyword evidence="2" id="KW-0282">Flagellum</keyword>
<dbReference type="CDD" id="cd11616">
    <property type="entry name" value="SAF_DH_OX_like"/>
    <property type="match status" value="1"/>
</dbReference>
<gene>
    <name evidence="2" type="ORF">QNA08_10485</name>
</gene>
<dbReference type="InterPro" id="IPR048423">
    <property type="entry name" value="DRL_cat"/>
</dbReference>
<dbReference type="RefSeq" id="WP_283740638.1">
    <property type="nucleotide sequence ID" value="NZ_JASJEV010000005.1"/>
</dbReference>
<evidence type="ECO:0000313" key="3">
    <source>
        <dbReference type="Proteomes" id="UP001321492"/>
    </source>
</evidence>
<dbReference type="InterPro" id="IPR036291">
    <property type="entry name" value="NAD(P)-bd_dom_sf"/>
</dbReference>
<dbReference type="PANTHER" id="PTHR37850:SF3">
    <property type="entry name" value="BLR7815 PROTEIN"/>
    <property type="match status" value="1"/>
</dbReference>
<dbReference type="Pfam" id="PF21135">
    <property type="entry name" value="DRL_cat"/>
    <property type="match status" value="1"/>
</dbReference>
<dbReference type="Gene3D" id="3.40.50.720">
    <property type="entry name" value="NAD(P)-binding Rossmann-like Domain"/>
    <property type="match status" value="1"/>
</dbReference>
<evidence type="ECO:0000259" key="1">
    <source>
        <dbReference type="Pfam" id="PF21135"/>
    </source>
</evidence>
<proteinExistence type="predicted"/>
<dbReference type="EMBL" id="JASJEV010000005">
    <property type="protein sequence ID" value="MDJ1158660.1"/>
    <property type="molecule type" value="Genomic_DNA"/>
</dbReference>
<evidence type="ECO:0000313" key="2">
    <source>
        <dbReference type="EMBL" id="MDJ1158660.1"/>
    </source>
</evidence>
<dbReference type="PANTHER" id="PTHR37850">
    <property type="entry name" value="STRU PROTEIN"/>
    <property type="match status" value="1"/>
</dbReference>
<accession>A0ABT7AH14</accession>
<sequence>MTVPSLRTACPANAAHSVALVGAGEFGATFAAQVRRIPSLALRLVCDRDRTRALGALAAAGYGAEDVAACDGRPGILAALARGRIAVVEDFTLVADLPLDLVVEATGQPHAAAALADLALAAGYHTALATKEAEIVVGPILARKARSAGLVHTPVDGDQPSLLMRLFARARTLGLPVVTAGKSTESDYVYDPGAGTVSTWGRTVARPDYAPLFTGEADLAASLAARVVSGLDTATVPDLCEMGIVANHCGLAVDRAELHAPVARTVELARLFRPREEGGLLARKGVVDVFVCLRRPDEISFAGGVFVVVEAPDAATGRLLAAKGIPGDGEGRYLLLHNPVHLLGVEAPISVLSAVHDGRSTGGDEVRQRYDLVARAERDFAAGETLDMGARHALSGVAPLLVPARPLGPEAPVPYYLAAGARLRRPVGRGATFTLADVVVDEDSALMRLRREQDALDALREPRPSAV</sequence>
<dbReference type="Proteomes" id="UP001321492">
    <property type="component" value="Unassembled WGS sequence"/>
</dbReference>
<dbReference type="SUPFAM" id="SSF51735">
    <property type="entry name" value="NAD(P)-binding Rossmann-fold domains"/>
    <property type="match status" value="1"/>
</dbReference>
<keyword evidence="2" id="KW-0966">Cell projection</keyword>
<reference evidence="2 3" key="1">
    <citation type="submission" date="2023-05" db="EMBL/GenBank/DDBJ databases">
        <title>Chelatococcus sp. nov., a moderately thermophilic bacterium isolated from hot spring microbial mat.</title>
        <authorList>
            <person name="Hu C.-J."/>
            <person name="Li W.-J."/>
        </authorList>
    </citation>
    <scope>NUCLEOTIDE SEQUENCE [LARGE SCALE GENOMIC DNA]</scope>
    <source>
        <strain evidence="2 3">SYSU G07232</strain>
    </source>
</reference>
<feature type="domain" description="Oxidoreductase DRL-like catalytic" evidence="1">
    <location>
        <begin position="157"/>
        <end position="346"/>
    </location>
</feature>
<protein>
    <submittedName>
        <fullName evidence="2">Flagellar biosynthesis protein FlgA</fullName>
    </submittedName>
</protein>
<keyword evidence="2" id="KW-0969">Cilium</keyword>
<keyword evidence="3" id="KW-1185">Reference proteome</keyword>